<evidence type="ECO:0000256" key="10">
    <source>
        <dbReference type="SAM" id="MobiDB-lite"/>
    </source>
</evidence>
<feature type="region of interest" description="Disordered" evidence="10">
    <location>
        <begin position="595"/>
        <end position="680"/>
    </location>
</feature>
<dbReference type="InterPro" id="IPR002755">
    <property type="entry name" value="DNA_primase_S"/>
</dbReference>
<evidence type="ECO:0000256" key="5">
    <source>
        <dbReference type="ARBA" id="ARBA00022695"/>
    </source>
</evidence>
<dbReference type="Gene3D" id="3.90.920.10">
    <property type="entry name" value="DNA primase, PRIM domain"/>
    <property type="match status" value="2"/>
</dbReference>
<dbReference type="Pfam" id="PF01896">
    <property type="entry name" value="DNA_primase_S"/>
    <property type="match status" value="1"/>
</dbReference>
<evidence type="ECO:0000256" key="4">
    <source>
        <dbReference type="ARBA" id="ARBA00022679"/>
    </source>
</evidence>
<dbReference type="Gene3D" id="3.30.530.20">
    <property type="match status" value="1"/>
</dbReference>
<dbReference type="Pfam" id="PF10604">
    <property type="entry name" value="Polyketide_cyc2"/>
    <property type="match status" value="1"/>
</dbReference>
<feature type="transmembrane region" description="Helical" evidence="11">
    <location>
        <begin position="12"/>
        <end position="37"/>
    </location>
</feature>
<evidence type="ECO:0000256" key="2">
    <source>
        <dbReference type="ARBA" id="ARBA00022478"/>
    </source>
</evidence>
<evidence type="ECO:0000313" key="13">
    <source>
        <dbReference type="Proteomes" id="UP001291926"/>
    </source>
</evidence>
<protein>
    <recommendedName>
        <fullName evidence="9">DNA primase</fullName>
        <ecNumber evidence="9">2.7.7.-</ecNumber>
    </recommendedName>
</protein>
<organism evidence="12 13">
    <name type="scientific">Penstemon davidsonii</name>
    <dbReference type="NCBI Taxonomy" id="160366"/>
    <lineage>
        <taxon>Eukaryota</taxon>
        <taxon>Viridiplantae</taxon>
        <taxon>Streptophyta</taxon>
        <taxon>Embryophyta</taxon>
        <taxon>Tracheophyta</taxon>
        <taxon>Spermatophyta</taxon>
        <taxon>Magnoliopsida</taxon>
        <taxon>eudicotyledons</taxon>
        <taxon>Gunneridae</taxon>
        <taxon>Pentapetalae</taxon>
        <taxon>asterids</taxon>
        <taxon>lamiids</taxon>
        <taxon>Lamiales</taxon>
        <taxon>Plantaginaceae</taxon>
        <taxon>Cheloneae</taxon>
        <taxon>Penstemon</taxon>
    </lineage>
</organism>
<dbReference type="SUPFAM" id="SSF56747">
    <property type="entry name" value="Prim-pol domain"/>
    <property type="match status" value="1"/>
</dbReference>
<feature type="compositionally biased region" description="Basic residues" evidence="10">
    <location>
        <begin position="649"/>
        <end position="658"/>
    </location>
</feature>
<dbReference type="InterPro" id="IPR023393">
    <property type="entry name" value="START-like_dom_sf"/>
</dbReference>
<keyword evidence="5" id="KW-0548">Nucleotidyltransferase</keyword>
<dbReference type="EC" id="2.7.7.-" evidence="9"/>
<comment type="similarity">
    <text evidence="1 9">Belongs to the eukaryotic-type primase small subunit family.</text>
</comment>
<keyword evidence="6 9" id="KW-0235">DNA replication</keyword>
<gene>
    <name evidence="12" type="ORF">RD792_009027</name>
</gene>
<dbReference type="InterPro" id="IPR019587">
    <property type="entry name" value="Polyketide_cyclase/dehydratase"/>
</dbReference>
<dbReference type="CDD" id="cd04860">
    <property type="entry name" value="AE_Prim_S"/>
    <property type="match status" value="1"/>
</dbReference>
<comment type="caution">
    <text evidence="12">The sequence shown here is derived from an EMBL/GenBank/DDBJ whole genome shotgun (WGS) entry which is preliminary data.</text>
</comment>
<dbReference type="CDD" id="cd07821">
    <property type="entry name" value="PYR_PYL_RCAR_like"/>
    <property type="match status" value="1"/>
</dbReference>
<evidence type="ECO:0000313" key="12">
    <source>
        <dbReference type="EMBL" id="KAK4486355.1"/>
    </source>
</evidence>
<accession>A0ABR0DBM2</accession>
<keyword evidence="13" id="KW-1185">Reference proteome</keyword>
<dbReference type="PANTHER" id="PTHR10536">
    <property type="entry name" value="DNA PRIMASE SMALL SUBUNIT"/>
    <property type="match status" value="1"/>
</dbReference>
<keyword evidence="11" id="KW-0472">Membrane</keyword>
<evidence type="ECO:0000256" key="7">
    <source>
        <dbReference type="ARBA" id="ARBA00022723"/>
    </source>
</evidence>
<keyword evidence="7" id="KW-0479">Metal-binding</keyword>
<dbReference type="SUPFAM" id="SSF55961">
    <property type="entry name" value="Bet v1-like"/>
    <property type="match status" value="1"/>
</dbReference>
<evidence type="ECO:0000256" key="1">
    <source>
        <dbReference type="ARBA" id="ARBA00009762"/>
    </source>
</evidence>
<name>A0ABR0DBM2_9LAMI</name>
<reference evidence="12 13" key="1">
    <citation type="journal article" date="2023" name="bioRxiv">
        <title>Genome report: Whole genome sequence and annotation of Penstemon davidsonii.</title>
        <authorList>
            <person name="Ostevik K.L."/>
            <person name="Alabady M."/>
            <person name="Zhang M."/>
            <person name="Rausher M.D."/>
        </authorList>
    </citation>
    <scope>NUCLEOTIDE SEQUENCE [LARGE SCALE GENOMIC DNA]</scope>
    <source>
        <strain evidence="12">DNT005</strain>
        <tissue evidence="12">Whole leaf</tissue>
    </source>
</reference>
<keyword evidence="8" id="KW-0804">Transcription</keyword>
<keyword evidence="2 9" id="KW-0240">DNA-directed RNA polymerase</keyword>
<dbReference type="Proteomes" id="UP001291926">
    <property type="component" value="Unassembled WGS sequence"/>
</dbReference>
<evidence type="ECO:0000256" key="3">
    <source>
        <dbReference type="ARBA" id="ARBA00022515"/>
    </source>
</evidence>
<sequence>MKKKNGGATTVVVIVVVTAVAIVVVTTILLGASPLVVERKFFPYADMHKWMSYGNDGKHPGCDQSYFGRREFSFTLDSDIYLRFQSFNSVTELENAIKEKCPFKIDIGPVYSVDPAKRHAYAQSGDNVFTPVEKELVFDIDISDYDDVRFCCSGADVCSECWPLMTVAIRVIDTALRDDFGFNHILWVYSGRRGVHCWVCDGKARRRSYVEVLKDFFEEKFICSQNLFSNEERYEKILEMVPDESITSELRGKWQDNKRSHEDINVVRWRHLKQLLQSGKHKMQGIRRCVEEIVFAFTYPRLDLEVSKHMNHLLKAPFCVHPKTGRVCVPIDPKHCEEFDPADVPTLSKYSIYLQVSIDWSIMVSLINGVADEFIRRHHKHDVTENQCTSSLVKHIKAPLPLVWSLVRRFDEPQRYKPFVSRCIVQGDLRIGTVREVNVKSGLPATMSKERLELLDDEEHIFSIRIVGGDHRLKNYSSIITVHPEIIDGRPGTMVVESFVVDVPDGNTKDETCYFVEALIKCNLKSLADVSERLAVQDRTESIDRCHKPCEQTCHNNKNTKEQHSLAEKVKEMVHSTTKVFHHDKAANDCKPHSNAHMNVAHHDPHKTSTHNTNNGGAAITHGHGCAKTEKKKTEGQNGHCLPKMNKNNLKKNKKKGHNKSDCGSSSDSESDDDVKCSKKSRTCCISRFREQPLTPFREGRVSVSF</sequence>
<evidence type="ECO:0000256" key="6">
    <source>
        <dbReference type="ARBA" id="ARBA00022705"/>
    </source>
</evidence>
<keyword evidence="11" id="KW-0812">Transmembrane</keyword>
<keyword evidence="4 9" id="KW-0808">Transferase</keyword>
<dbReference type="InterPro" id="IPR014052">
    <property type="entry name" value="DNA_primase_ssu_euk/arc"/>
</dbReference>
<evidence type="ECO:0000256" key="8">
    <source>
        <dbReference type="ARBA" id="ARBA00023163"/>
    </source>
</evidence>
<dbReference type="EMBL" id="JAYDYQ010002533">
    <property type="protein sequence ID" value="KAK4486355.1"/>
    <property type="molecule type" value="Genomic_DNA"/>
</dbReference>
<dbReference type="NCBIfam" id="TIGR00335">
    <property type="entry name" value="primase_sml"/>
    <property type="match status" value="1"/>
</dbReference>
<evidence type="ECO:0000256" key="11">
    <source>
        <dbReference type="SAM" id="Phobius"/>
    </source>
</evidence>
<proteinExistence type="inferred from homology"/>
<keyword evidence="3 9" id="KW-0639">Primosome</keyword>
<evidence type="ECO:0000256" key="9">
    <source>
        <dbReference type="RuleBase" id="RU003514"/>
    </source>
</evidence>
<keyword evidence="11" id="KW-1133">Transmembrane helix</keyword>